<protein>
    <submittedName>
        <fullName evidence="1">Uncharacterized protein</fullName>
    </submittedName>
</protein>
<organism evidence="1">
    <name type="scientific">Candidatus Kentrum sp. TC</name>
    <dbReference type="NCBI Taxonomy" id="2126339"/>
    <lineage>
        <taxon>Bacteria</taxon>
        <taxon>Pseudomonadati</taxon>
        <taxon>Pseudomonadota</taxon>
        <taxon>Gammaproteobacteria</taxon>
        <taxon>Candidatus Kentrum</taxon>
    </lineage>
</organism>
<dbReference type="AlphaFoldDB" id="A0A450ZKY0"/>
<dbReference type="EMBL" id="CAADFW010000005">
    <property type="protein sequence ID" value="VFK54469.1"/>
    <property type="molecule type" value="Genomic_DNA"/>
</dbReference>
<evidence type="ECO:0000313" key="1">
    <source>
        <dbReference type="EMBL" id="VFK54469.1"/>
    </source>
</evidence>
<gene>
    <name evidence="1" type="ORF">BECKTC1821F_GA0114240_100529</name>
</gene>
<accession>A0A450ZKY0</accession>
<sequence>MDNIIGQGQPGIDQAHLKVDGIGNTLFVTESPAFDFERLEAAIPSAGPLPTFRTMAFKIPHGCSSIVLATFFIGSKRQGMVHDSRRFQALRAQLLHNPIATWPILDGPGTGRFQGALA</sequence>
<name>A0A450ZKY0_9GAMM</name>
<reference evidence="1" key="1">
    <citation type="submission" date="2019-02" db="EMBL/GenBank/DDBJ databases">
        <authorList>
            <person name="Gruber-Vodicka R. H."/>
            <person name="Seah K. B. B."/>
        </authorList>
    </citation>
    <scope>NUCLEOTIDE SEQUENCE</scope>
    <source>
        <strain evidence="1">BECK_BZ126</strain>
    </source>
</reference>
<proteinExistence type="predicted"/>